<dbReference type="AlphaFoldDB" id="A0AAN8W739"/>
<dbReference type="EMBL" id="JBAMMX010000005">
    <property type="protein sequence ID" value="KAK6941158.1"/>
    <property type="molecule type" value="Genomic_DNA"/>
</dbReference>
<dbReference type="GO" id="GO:0006605">
    <property type="term" value="P:protein targeting"/>
    <property type="evidence" value="ECO:0007669"/>
    <property type="project" value="InterPro"/>
</dbReference>
<dbReference type="SUPFAM" id="SSF52540">
    <property type="entry name" value="P-loop containing nucleoside triphosphate hydrolases"/>
    <property type="match status" value="1"/>
</dbReference>
<keyword evidence="4" id="KW-0067">ATP-binding</keyword>
<dbReference type="InterPro" id="IPR000185">
    <property type="entry name" value="SecA"/>
</dbReference>
<evidence type="ECO:0000256" key="9">
    <source>
        <dbReference type="ARBA" id="ARBA00034043"/>
    </source>
</evidence>
<accession>A0AAN8W739</accession>
<dbReference type="GO" id="GO:0016464">
    <property type="term" value="F:chloroplast protein-transporting ATPase activity"/>
    <property type="evidence" value="ECO:0007669"/>
    <property type="project" value="UniProtKB-EC"/>
</dbReference>
<reference evidence="12 13" key="1">
    <citation type="submission" date="2023-12" db="EMBL/GenBank/DDBJ databases">
        <title>A high-quality genome assembly for Dillenia turbinata (Dilleniales).</title>
        <authorList>
            <person name="Chanderbali A."/>
        </authorList>
    </citation>
    <scope>NUCLEOTIDE SEQUENCE [LARGE SCALE GENOMIC DNA]</scope>
    <source>
        <strain evidence="12">LSX21</strain>
        <tissue evidence="12">Leaf</tissue>
    </source>
</reference>
<evidence type="ECO:0000313" key="13">
    <source>
        <dbReference type="Proteomes" id="UP001370490"/>
    </source>
</evidence>
<keyword evidence="13" id="KW-1185">Reference proteome</keyword>
<evidence type="ECO:0000259" key="11">
    <source>
        <dbReference type="PROSITE" id="PS51196"/>
    </source>
</evidence>
<keyword evidence="8" id="KW-0472">Membrane</keyword>
<protein>
    <recommendedName>
        <fullName evidence="1">chloroplast protein-transporting ATPase</fullName>
        <ecNumber evidence="1">7.4.2.4</ecNumber>
    </recommendedName>
</protein>
<name>A0AAN8W739_9MAGN</name>
<comment type="caution">
    <text evidence="12">The sequence shown here is derived from an EMBL/GenBank/DDBJ whole genome shotgun (WGS) entry which is preliminary data.</text>
</comment>
<dbReference type="CDD" id="cd17928">
    <property type="entry name" value="DEXDc_SecA"/>
    <property type="match status" value="1"/>
</dbReference>
<evidence type="ECO:0000256" key="8">
    <source>
        <dbReference type="ARBA" id="ARBA00023136"/>
    </source>
</evidence>
<dbReference type="FunFam" id="3.90.1440.10:FF:000003">
    <property type="entry name" value="Preprotein translocase SecA subunit"/>
    <property type="match status" value="1"/>
</dbReference>
<evidence type="ECO:0000256" key="7">
    <source>
        <dbReference type="ARBA" id="ARBA00023010"/>
    </source>
</evidence>
<dbReference type="EC" id="7.4.2.4" evidence="1"/>
<keyword evidence="3" id="KW-0547">Nucleotide-binding</keyword>
<dbReference type="InterPro" id="IPR014001">
    <property type="entry name" value="Helicase_ATP-bd"/>
</dbReference>
<organism evidence="12 13">
    <name type="scientific">Dillenia turbinata</name>
    <dbReference type="NCBI Taxonomy" id="194707"/>
    <lineage>
        <taxon>Eukaryota</taxon>
        <taxon>Viridiplantae</taxon>
        <taxon>Streptophyta</taxon>
        <taxon>Embryophyta</taxon>
        <taxon>Tracheophyta</taxon>
        <taxon>Spermatophyta</taxon>
        <taxon>Magnoliopsida</taxon>
        <taxon>eudicotyledons</taxon>
        <taxon>Gunneridae</taxon>
        <taxon>Pentapetalae</taxon>
        <taxon>Dilleniales</taxon>
        <taxon>Dilleniaceae</taxon>
        <taxon>Dillenia</taxon>
    </lineage>
</organism>
<comment type="catalytic activity">
    <reaction evidence="9">
        <text>ATP + H2O + chloroplast-proteinSide 1 = ADP + phosphate + chloroplast-proteinSide 2.</text>
        <dbReference type="EC" id="7.4.2.4"/>
    </reaction>
</comment>
<keyword evidence="7" id="KW-0811">Translocation</keyword>
<evidence type="ECO:0000256" key="1">
    <source>
        <dbReference type="ARBA" id="ARBA00012047"/>
    </source>
</evidence>
<dbReference type="SMART" id="SM00957">
    <property type="entry name" value="SecA_DEAD"/>
    <property type="match status" value="1"/>
</dbReference>
<dbReference type="GO" id="GO:0005524">
    <property type="term" value="F:ATP binding"/>
    <property type="evidence" value="ECO:0007669"/>
    <property type="project" value="UniProtKB-KW"/>
</dbReference>
<feature type="domain" description="Helicase ATP-binding" evidence="10">
    <location>
        <begin position="136"/>
        <end position="284"/>
    </location>
</feature>
<evidence type="ECO:0000259" key="10">
    <source>
        <dbReference type="PROSITE" id="PS51192"/>
    </source>
</evidence>
<dbReference type="PRINTS" id="PR00906">
    <property type="entry name" value="SECA"/>
</dbReference>
<feature type="domain" description="SecA family profile" evidence="11">
    <location>
        <begin position="49"/>
        <end position="425"/>
    </location>
</feature>
<dbReference type="InterPro" id="IPR036670">
    <property type="entry name" value="SecA_X-link_sf"/>
</dbReference>
<dbReference type="SMART" id="SM00958">
    <property type="entry name" value="SecA_PP_bind"/>
    <property type="match status" value="1"/>
</dbReference>
<dbReference type="Pfam" id="PF01043">
    <property type="entry name" value="SecA_PP_bind"/>
    <property type="match status" value="1"/>
</dbReference>
<dbReference type="GO" id="GO:0016020">
    <property type="term" value="C:membrane"/>
    <property type="evidence" value="ECO:0007669"/>
    <property type="project" value="InterPro"/>
</dbReference>
<dbReference type="InterPro" id="IPR014018">
    <property type="entry name" value="SecA_motor_DEAD"/>
</dbReference>
<dbReference type="Proteomes" id="UP001370490">
    <property type="component" value="Unassembled WGS sequence"/>
</dbReference>
<evidence type="ECO:0000313" key="12">
    <source>
        <dbReference type="EMBL" id="KAK6941158.1"/>
    </source>
</evidence>
<evidence type="ECO:0000256" key="5">
    <source>
        <dbReference type="ARBA" id="ARBA00022927"/>
    </source>
</evidence>
<dbReference type="Gene3D" id="3.90.1440.10">
    <property type="entry name" value="SecA, preprotein cross-linking domain"/>
    <property type="match status" value="1"/>
</dbReference>
<gene>
    <name evidence="12" type="ORF">RJ641_030689</name>
</gene>
<dbReference type="Pfam" id="PF07517">
    <property type="entry name" value="SecA_DEAD"/>
    <property type="match status" value="1"/>
</dbReference>
<dbReference type="PANTHER" id="PTHR30612:SF0">
    <property type="entry name" value="CHLOROPLAST PROTEIN-TRANSPORTING ATPASE"/>
    <property type="match status" value="1"/>
</dbReference>
<evidence type="ECO:0000256" key="2">
    <source>
        <dbReference type="ARBA" id="ARBA00022448"/>
    </source>
</evidence>
<sequence>MIEFHLRRTIPSLSSLPTYNLISIPVEPRPIESVINHASDRKDFSGRSSRWHFRRQRYRRVHQAAICSPRVSLINSLDSQISSLSESQLRDTTLYLKQRALLGESLESLLPLPAFAVMRKASKGVLGLRPFDVLLISGMVLHKGDIAEMRTGEGKTLVAILPAYLNALTGKGVHVVTVNDYLACRDCEWVGPVPRFPENMTSERRMENYLCDITYVSNNELGFDYLRENPATEKLVLLSFNHCIIDEVDSILIDEARTPLTISGPAENPSDRCYKAAKIAAAFEGDLNYTGYEDSEEILDVKDLYDPREQWALYVLNAITAKELFLRDVNNIVCGKEVLIVDEFTGRVIQGRRWSDGLHQAVEAKEGLPIQKETFPKLRGMTGTAATESAEFENIYKLNVKIVPTNKPMIRKDKSDVIFRAVTGK</sequence>
<dbReference type="PROSITE" id="PS51196">
    <property type="entry name" value="SECA_MOTOR_DEAD"/>
    <property type="match status" value="1"/>
</dbReference>
<keyword evidence="6" id="KW-1278">Translocase</keyword>
<dbReference type="InterPro" id="IPR011130">
    <property type="entry name" value="SecA_preprotein_X-link_dom"/>
</dbReference>
<proteinExistence type="predicted"/>
<dbReference type="PROSITE" id="PS51192">
    <property type="entry name" value="HELICASE_ATP_BIND_1"/>
    <property type="match status" value="1"/>
</dbReference>
<dbReference type="Gene3D" id="3.40.50.300">
    <property type="entry name" value="P-loop containing nucleotide triphosphate hydrolases"/>
    <property type="match status" value="1"/>
</dbReference>
<dbReference type="SUPFAM" id="SSF81767">
    <property type="entry name" value="Pre-protein crosslinking domain of SecA"/>
    <property type="match status" value="1"/>
</dbReference>
<evidence type="ECO:0000256" key="3">
    <source>
        <dbReference type="ARBA" id="ARBA00022741"/>
    </source>
</evidence>
<evidence type="ECO:0000256" key="6">
    <source>
        <dbReference type="ARBA" id="ARBA00022967"/>
    </source>
</evidence>
<dbReference type="GO" id="GO:0006886">
    <property type="term" value="P:intracellular protein transport"/>
    <property type="evidence" value="ECO:0007669"/>
    <property type="project" value="InterPro"/>
</dbReference>
<dbReference type="GO" id="GO:0017038">
    <property type="term" value="P:protein import"/>
    <property type="evidence" value="ECO:0007669"/>
    <property type="project" value="InterPro"/>
</dbReference>
<dbReference type="InterPro" id="IPR027417">
    <property type="entry name" value="P-loop_NTPase"/>
</dbReference>
<evidence type="ECO:0000256" key="4">
    <source>
        <dbReference type="ARBA" id="ARBA00022840"/>
    </source>
</evidence>
<keyword evidence="5" id="KW-0653">Protein transport</keyword>
<dbReference type="PANTHER" id="PTHR30612">
    <property type="entry name" value="SECA INNER MEMBRANE COMPONENT OF SEC PROTEIN SECRETION SYSTEM"/>
    <property type="match status" value="1"/>
</dbReference>
<dbReference type="InterPro" id="IPR011115">
    <property type="entry name" value="SecA_DEAD"/>
</dbReference>
<keyword evidence="2" id="KW-0813">Transport</keyword>